<reference evidence="1" key="1">
    <citation type="journal article" date="2015" name="Nature">
        <title>Complex archaea that bridge the gap between prokaryotes and eukaryotes.</title>
        <authorList>
            <person name="Spang A."/>
            <person name="Saw J.H."/>
            <person name="Jorgensen S.L."/>
            <person name="Zaremba-Niedzwiedzka K."/>
            <person name="Martijn J."/>
            <person name="Lind A.E."/>
            <person name="van Eijk R."/>
            <person name="Schleper C."/>
            <person name="Guy L."/>
            <person name="Ettema T.J."/>
        </authorList>
    </citation>
    <scope>NUCLEOTIDE SEQUENCE</scope>
</reference>
<dbReference type="EMBL" id="LAZR01065965">
    <property type="protein sequence ID" value="KKK54492.1"/>
    <property type="molecule type" value="Genomic_DNA"/>
</dbReference>
<name>A0A0F8WCE6_9ZZZZ</name>
<accession>A0A0F8WCE6</accession>
<gene>
    <name evidence="1" type="ORF">LCGC14_3084140</name>
</gene>
<evidence type="ECO:0000313" key="1">
    <source>
        <dbReference type="EMBL" id="KKK54492.1"/>
    </source>
</evidence>
<sequence>MELKFKCPECSDNKLECVEVDVIASSVIADIDEDGDFDYGEIGASGMVERFQCLSCGYVLIKEDGSSIDDNEEVVDWIKKNCEQPEGYIDPRYTDDNADQFKNE</sequence>
<proteinExistence type="predicted"/>
<organism evidence="1">
    <name type="scientific">marine sediment metagenome</name>
    <dbReference type="NCBI Taxonomy" id="412755"/>
    <lineage>
        <taxon>unclassified sequences</taxon>
        <taxon>metagenomes</taxon>
        <taxon>ecological metagenomes</taxon>
    </lineage>
</organism>
<dbReference type="AlphaFoldDB" id="A0A0F8WCE6"/>
<comment type="caution">
    <text evidence="1">The sequence shown here is derived from an EMBL/GenBank/DDBJ whole genome shotgun (WGS) entry which is preliminary data.</text>
</comment>
<protein>
    <submittedName>
        <fullName evidence="1">Uncharacterized protein</fullName>
    </submittedName>
</protein>